<dbReference type="Proteomes" id="UP001059934">
    <property type="component" value="Chromosome"/>
</dbReference>
<accession>A0ABY5TUB4</accession>
<keyword evidence="2" id="KW-1185">Reference proteome</keyword>
<sequence>MTADNSTPKTPSVHGLQKDALGRIYEKLDILEKDISQQADHEQHYPEIEKLFNGFRADLKEIIKIISDETQKAIEIAAPPTAEKQQKVVPPAVAEYYFWLKAMPNQLPEFMATKEGDAPLFQNPFIGWEVKDTHKAVHQGVKFLAEISLPFDAQDSFSLSHEASWGFYYFLETMDKAMSFEVEHRKGGGKTTGDFYYHTV</sequence>
<evidence type="ECO:0000313" key="2">
    <source>
        <dbReference type="Proteomes" id="UP001059934"/>
    </source>
</evidence>
<dbReference type="EMBL" id="CP103416">
    <property type="protein sequence ID" value="UVW35759.1"/>
    <property type="molecule type" value="Genomic_DNA"/>
</dbReference>
<protein>
    <submittedName>
        <fullName evidence="1">Uncharacterized protein</fullName>
    </submittedName>
</protein>
<organism evidence="1 2">
    <name type="scientific">SAR92 clade bacterium H455</name>
    <dbReference type="NCBI Taxonomy" id="2974818"/>
    <lineage>
        <taxon>Bacteria</taxon>
        <taxon>Pseudomonadati</taxon>
        <taxon>Pseudomonadota</taxon>
        <taxon>Gammaproteobacteria</taxon>
        <taxon>Cellvibrionales</taxon>
        <taxon>Porticoccaceae</taxon>
        <taxon>SAR92 clade</taxon>
    </lineage>
</organism>
<proteinExistence type="predicted"/>
<reference evidence="1" key="1">
    <citation type="submission" date="2022-08" db="EMBL/GenBank/DDBJ databases">
        <title>Catabolic pathway analysis in culturable SAR92 clade bacteria reveals their overlooked roles in DMSP degradation in coastal seas.</title>
        <authorList>
            <person name="He X."/>
            <person name="Zhang X."/>
            <person name="Zhang Y."/>
        </authorList>
    </citation>
    <scope>NUCLEOTIDE SEQUENCE</scope>
    <source>
        <strain evidence="1">H455</strain>
    </source>
</reference>
<gene>
    <name evidence="1" type="ORF">NYF23_03890</name>
</gene>
<evidence type="ECO:0000313" key="1">
    <source>
        <dbReference type="EMBL" id="UVW35759.1"/>
    </source>
</evidence>
<name>A0ABY5TUB4_9GAMM</name>